<evidence type="ECO:0000313" key="3">
    <source>
        <dbReference type="Proteomes" id="UP000217790"/>
    </source>
</evidence>
<dbReference type="AlphaFoldDB" id="A0A2H3DU58"/>
<evidence type="ECO:0000313" key="2">
    <source>
        <dbReference type="EMBL" id="PBK90986.1"/>
    </source>
</evidence>
<accession>A0A2H3DU58</accession>
<gene>
    <name evidence="2" type="ORF">ARMGADRAFT_1110931</name>
</gene>
<proteinExistence type="predicted"/>
<dbReference type="EMBL" id="KZ293663">
    <property type="protein sequence ID" value="PBK90986.1"/>
    <property type="molecule type" value="Genomic_DNA"/>
</dbReference>
<reference evidence="3" key="1">
    <citation type="journal article" date="2017" name="Nat. Ecol. Evol.">
        <title>Genome expansion and lineage-specific genetic innovations in the forest pathogenic fungi Armillaria.</title>
        <authorList>
            <person name="Sipos G."/>
            <person name="Prasanna A.N."/>
            <person name="Walter M.C."/>
            <person name="O'Connor E."/>
            <person name="Balint B."/>
            <person name="Krizsan K."/>
            <person name="Kiss B."/>
            <person name="Hess J."/>
            <person name="Varga T."/>
            <person name="Slot J."/>
            <person name="Riley R."/>
            <person name="Boka B."/>
            <person name="Rigling D."/>
            <person name="Barry K."/>
            <person name="Lee J."/>
            <person name="Mihaltcheva S."/>
            <person name="LaButti K."/>
            <person name="Lipzen A."/>
            <person name="Waldron R."/>
            <person name="Moloney N.M."/>
            <person name="Sperisen C."/>
            <person name="Kredics L."/>
            <person name="Vagvoelgyi C."/>
            <person name="Patrignani A."/>
            <person name="Fitzpatrick D."/>
            <person name="Nagy I."/>
            <person name="Doyle S."/>
            <person name="Anderson J.B."/>
            <person name="Grigoriev I.V."/>
            <person name="Gueldener U."/>
            <person name="Muensterkoetter M."/>
            <person name="Nagy L.G."/>
        </authorList>
    </citation>
    <scope>NUCLEOTIDE SEQUENCE [LARGE SCALE GENOMIC DNA]</scope>
    <source>
        <strain evidence="3">Ar21-2</strain>
    </source>
</reference>
<keyword evidence="3" id="KW-1185">Reference proteome</keyword>
<dbReference type="OrthoDB" id="10492588at2759"/>
<keyword evidence="1" id="KW-0812">Transmembrane</keyword>
<sequence>MVQVIPSPSLTSCASQTKPMSLPSIILSFAPPGTVFYTLILVFLPCYFFMYPLLPAVKPSSALEKLRKSVKDSARLYASHIRAMNDPIAFQIAVEEYDAKHVWLKAREYQREIDSLNKRLERKKEESGTPFYARELLVTGVMTITHWSIVRGVTLPLFESHGLFV</sequence>
<organism evidence="2 3">
    <name type="scientific">Armillaria gallica</name>
    <name type="common">Bulbous honey fungus</name>
    <name type="synonym">Armillaria bulbosa</name>
    <dbReference type="NCBI Taxonomy" id="47427"/>
    <lineage>
        <taxon>Eukaryota</taxon>
        <taxon>Fungi</taxon>
        <taxon>Dikarya</taxon>
        <taxon>Basidiomycota</taxon>
        <taxon>Agaricomycotina</taxon>
        <taxon>Agaricomycetes</taxon>
        <taxon>Agaricomycetidae</taxon>
        <taxon>Agaricales</taxon>
        <taxon>Marasmiineae</taxon>
        <taxon>Physalacriaceae</taxon>
        <taxon>Armillaria</taxon>
    </lineage>
</organism>
<protein>
    <submittedName>
        <fullName evidence="2">Uncharacterized protein</fullName>
    </submittedName>
</protein>
<keyword evidence="1" id="KW-0472">Membrane</keyword>
<feature type="transmembrane region" description="Helical" evidence="1">
    <location>
        <begin position="35"/>
        <end position="57"/>
    </location>
</feature>
<keyword evidence="1" id="KW-1133">Transmembrane helix</keyword>
<evidence type="ECO:0000256" key="1">
    <source>
        <dbReference type="SAM" id="Phobius"/>
    </source>
</evidence>
<name>A0A2H3DU58_ARMGA</name>
<dbReference type="Proteomes" id="UP000217790">
    <property type="component" value="Unassembled WGS sequence"/>
</dbReference>
<dbReference type="InParanoid" id="A0A2H3DU58"/>